<reference evidence="1 2" key="1">
    <citation type="submission" date="2016-11" db="EMBL/GenBank/DDBJ databases">
        <title>Biological and genomic characterization of a historic collection of therapeutic Escherichia coli bacteriophage.</title>
        <authorList>
            <person name="Baig A."/>
            <person name="Colom J."/>
            <person name="Atterbury R."/>
            <person name="Barrow P."/>
        </authorList>
    </citation>
    <scope>NUCLEOTIDE SEQUENCE [LARGE SCALE GENOMIC DNA]</scope>
</reference>
<accession>A0A1Q1PV64</accession>
<evidence type="ECO:0000313" key="1">
    <source>
        <dbReference type="EMBL" id="AQN31974.1"/>
    </source>
</evidence>
<sequence>MTNNEYEKACVAAALKPAAGGESQIACLDQMITYYANKVDILMEQRRELINRFNLNKGDTNA</sequence>
<evidence type="ECO:0000313" key="2">
    <source>
        <dbReference type="Proteomes" id="UP000223569"/>
    </source>
</evidence>
<dbReference type="Proteomes" id="UP000223569">
    <property type="component" value="Segment"/>
</dbReference>
<proteinExistence type="predicted"/>
<organism evidence="1 2">
    <name type="scientific">Escherichia phage P_AB-2017</name>
    <dbReference type="NCBI Taxonomy" id="1933115"/>
    <lineage>
        <taxon>Viruses</taxon>
        <taxon>Duplodnaviria</taxon>
        <taxon>Heunggongvirae</taxon>
        <taxon>Uroviricota</taxon>
        <taxon>Caudoviricetes</taxon>
        <taxon>Sarkviridae</taxon>
        <taxon>Guernseyvirinae</taxon>
        <taxon>Kagunavirus</taxon>
        <taxon>Kagunavirus PAB2017</taxon>
    </lineage>
</organism>
<gene>
    <name evidence="1" type="ORF">P_36</name>
</gene>
<keyword evidence="2" id="KW-1185">Reference proteome</keyword>
<name>A0A1Q1PV64_9CAUD</name>
<protein>
    <submittedName>
        <fullName evidence="1">Uncharacterized protein</fullName>
    </submittedName>
</protein>
<dbReference type="EMBL" id="KY295898">
    <property type="protein sequence ID" value="AQN31974.1"/>
    <property type="molecule type" value="Genomic_DNA"/>
</dbReference>